<evidence type="ECO:0000256" key="1">
    <source>
        <dbReference type="ARBA" id="ARBA00008601"/>
    </source>
</evidence>
<dbReference type="OrthoDB" id="204030at2157"/>
<dbReference type="AlphaFoldDB" id="A0A0W1RG36"/>
<dbReference type="PROSITE" id="PS00383">
    <property type="entry name" value="TYR_PHOSPHATASE_1"/>
    <property type="match status" value="1"/>
</dbReference>
<feature type="domain" description="Tyrosine specific protein phosphatases" evidence="4">
    <location>
        <begin position="83"/>
        <end position="151"/>
    </location>
</feature>
<dbReference type="InterPro" id="IPR029021">
    <property type="entry name" value="Prot-tyrosine_phosphatase-like"/>
</dbReference>
<evidence type="ECO:0000313" key="5">
    <source>
        <dbReference type="EMBL" id="KTG11620.1"/>
    </source>
</evidence>
<dbReference type="InterPro" id="IPR052103">
    <property type="entry name" value="Dual_spec_Phospatases"/>
</dbReference>
<keyword evidence="6" id="KW-1185">Reference proteome</keyword>
<dbReference type="InterPro" id="IPR000340">
    <property type="entry name" value="Dual-sp_phosphatase_cat-dom"/>
</dbReference>
<comment type="caution">
    <text evidence="5">The sequence shown here is derived from an EMBL/GenBank/DDBJ whole genome shotgun (WGS) entry which is preliminary data.</text>
</comment>
<dbReference type="InterPro" id="IPR020422">
    <property type="entry name" value="TYR_PHOSPHATASE_DUAL_dom"/>
</dbReference>
<dbReference type="SMART" id="SM00404">
    <property type="entry name" value="PTPc_motif"/>
    <property type="match status" value="1"/>
</dbReference>
<dbReference type="PANTHER" id="PTHR45961:SF6">
    <property type="entry name" value="IP21249P"/>
    <property type="match status" value="1"/>
</dbReference>
<dbReference type="Gene3D" id="3.90.190.10">
    <property type="entry name" value="Protein tyrosine phosphatase superfamily"/>
    <property type="match status" value="1"/>
</dbReference>
<dbReference type="CDD" id="cd14498">
    <property type="entry name" value="DSP"/>
    <property type="match status" value="1"/>
</dbReference>
<reference evidence="5 6" key="1">
    <citation type="submission" date="2015-12" db="EMBL/GenBank/DDBJ databases">
        <title>Haloprofundus marisrubri gen. nov., sp. nov., an extremely halophilic archaeon isolated from the Discovery deep brine-seawater interface in the Red Sea.</title>
        <authorList>
            <person name="Zhang G."/>
            <person name="Stingl U."/>
            <person name="Rashid M."/>
        </authorList>
    </citation>
    <scope>NUCLEOTIDE SEQUENCE [LARGE SCALE GENOMIC DNA]</scope>
    <source>
        <strain evidence="5 6">SB9</strain>
    </source>
</reference>
<keyword evidence="2" id="KW-0378">Hydrolase</keyword>
<dbReference type="PROSITE" id="PS50056">
    <property type="entry name" value="TYR_PHOSPHATASE_2"/>
    <property type="match status" value="1"/>
</dbReference>
<organism evidence="5 6">
    <name type="scientific">Haloprofundus marisrubri</name>
    <dbReference type="NCBI Taxonomy" id="1514971"/>
    <lineage>
        <taxon>Archaea</taxon>
        <taxon>Methanobacteriati</taxon>
        <taxon>Methanobacteriota</taxon>
        <taxon>Stenosarchaea group</taxon>
        <taxon>Halobacteria</taxon>
        <taxon>Halobacteriales</taxon>
        <taxon>Haloferacaceae</taxon>
        <taxon>Haloprofundus</taxon>
    </lineage>
</organism>
<name>A0A0W1RG36_9EURY</name>
<comment type="similarity">
    <text evidence="1">Belongs to the protein-tyrosine phosphatase family. Non-receptor class dual specificity subfamily.</text>
</comment>
<evidence type="ECO:0000259" key="4">
    <source>
        <dbReference type="PROSITE" id="PS50056"/>
    </source>
</evidence>
<proteinExistence type="inferred from homology"/>
<dbReference type="RefSeq" id="WP_058579905.1">
    <property type="nucleotide sequence ID" value="NZ_LOPU01000001.1"/>
</dbReference>
<dbReference type="SMART" id="SM00195">
    <property type="entry name" value="DSPc"/>
    <property type="match status" value="1"/>
</dbReference>
<accession>A0A0W1RG36</accession>
<dbReference type="EMBL" id="LOPU01000001">
    <property type="protein sequence ID" value="KTG11620.1"/>
    <property type="molecule type" value="Genomic_DNA"/>
</dbReference>
<keyword evidence="3" id="KW-0904">Protein phosphatase</keyword>
<dbReference type="InterPro" id="IPR016130">
    <property type="entry name" value="Tyr_Pase_AS"/>
</dbReference>
<dbReference type="InterPro" id="IPR003595">
    <property type="entry name" value="Tyr_Pase_cat"/>
</dbReference>
<protein>
    <submittedName>
        <fullName evidence="5">Phosphatase</fullName>
    </submittedName>
</protein>
<evidence type="ECO:0000256" key="2">
    <source>
        <dbReference type="ARBA" id="ARBA00022801"/>
    </source>
</evidence>
<evidence type="ECO:0000256" key="3">
    <source>
        <dbReference type="ARBA" id="ARBA00022912"/>
    </source>
</evidence>
<dbReference type="InterPro" id="IPR000387">
    <property type="entry name" value="Tyr_Pase_dom"/>
</dbReference>
<dbReference type="Proteomes" id="UP000054387">
    <property type="component" value="Unassembled WGS sequence"/>
</dbReference>
<gene>
    <name evidence="5" type="ORF">AUR64_00040</name>
</gene>
<dbReference type="PANTHER" id="PTHR45961">
    <property type="entry name" value="IP21249P"/>
    <property type="match status" value="1"/>
</dbReference>
<dbReference type="STRING" id="1514971.AUR64_00040"/>
<dbReference type="Pfam" id="PF00782">
    <property type="entry name" value="DSPc"/>
    <property type="match status" value="1"/>
</dbReference>
<dbReference type="GO" id="GO:0004721">
    <property type="term" value="F:phosphoprotein phosphatase activity"/>
    <property type="evidence" value="ECO:0007669"/>
    <property type="project" value="UniProtKB-KW"/>
</dbReference>
<dbReference type="SUPFAM" id="SSF52799">
    <property type="entry name" value="(Phosphotyrosine protein) phosphatases II"/>
    <property type="match status" value="1"/>
</dbReference>
<evidence type="ECO:0000313" key="6">
    <source>
        <dbReference type="Proteomes" id="UP000054387"/>
    </source>
</evidence>
<sequence length="161" mass="17983">MAPDDLSEGKQSEAPVVRPFGYVEDEAVVRRIGDRKLYLGNVHAANPERHDHEFHAVLSVTDEEHPLTTHHRPLVDGYDAEWSSFEGALDTARQLYRTDRPTLIHCKAGISRSSTVVAATLAIEESRSLADSFAVVRQARPHAVSHPRLRELAVVYLAARR</sequence>